<evidence type="ECO:0000256" key="5">
    <source>
        <dbReference type="ARBA" id="ARBA00022989"/>
    </source>
</evidence>
<organism evidence="11 12">
    <name type="scientific">Strigops habroptila</name>
    <name type="common">Kakapo</name>
    <dbReference type="NCBI Taxonomy" id="2489341"/>
    <lineage>
        <taxon>Eukaryota</taxon>
        <taxon>Metazoa</taxon>
        <taxon>Chordata</taxon>
        <taxon>Craniata</taxon>
        <taxon>Vertebrata</taxon>
        <taxon>Euteleostomi</taxon>
        <taxon>Archelosauria</taxon>
        <taxon>Archosauria</taxon>
        <taxon>Dinosauria</taxon>
        <taxon>Saurischia</taxon>
        <taxon>Theropoda</taxon>
        <taxon>Coelurosauria</taxon>
        <taxon>Aves</taxon>
        <taxon>Neognathae</taxon>
        <taxon>Neoaves</taxon>
        <taxon>Telluraves</taxon>
        <taxon>Australaves</taxon>
        <taxon>Psittaciformes</taxon>
        <taxon>Psittacidae</taxon>
        <taxon>Strigops</taxon>
    </lineage>
</organism>
<evidence type="ECO:0000313" key="12">
    <source>
        <dbReference type="Proteomes" id="UP000472266"/>
    </source>
</evidence>
<feature type="coiled-coil region" evidence="8">
    <location>
        <begin position="117"/>
        <end position="180"/>
    </location>
</feature>
<gene>
    <name evidence="11" type="primary">GOLM1</name>
</gene>
<feature type="compositionally biased region" description="Basic and acidic residues" evidence="9">
    <location>
        <begin position="339"/>
        <end position="355"/>
    </location>
</feature>
<feature type="compositionally biased region" description="Basic and acidic residues" evidence="9">
    <location>
        <begin position="291"/>
        <end position="302"/>
    </location>
</feature>
<evidence type="ECO:0000256" key="1">
    <source>
        <dbReference type="ARBA" id="ARBA00004606"/>
    </source>
</evidence>
<evidence type="ECO:0000256" key="7">
    <source>
        <dbReference type="ARBA" id="ARBA00023136"/>
    </source>
</evidence>
<dbReference type="GO" id="GO:0005794">
    <property type="term" value="C:Golgi apparatus"/>
    <property type="evidence" value="ECO:0007669"/>
    <property type="project" value="Ensembl"/>
</dbReference>
<evidence type="ECO:0000256" key="9">
    <source>
        <dbReference type="SAM" id="MobiDB-lite"/>
    </source>
</evidence>
<dbReference type="PANTHER" id="PTHR15896">
    <property type="entry name" value="GOLGI PHOSPHOPROTEIN 2/GP73-RELATED"/>
    <property type="match status" value="1"/>
</dbReference>
<feature type="region of interest" description="Disordered" evidence="9">
    <location>
        <begin position="219"/>
        <end position="399"/>
    </location>
</feature>
<dbReference type="Proteomes" id="UP000472266">
    <property type="component" value="Chromosome 3"/>
</dbReference>
<accession>A0A672V9X9</accession>
<evidence type="ECO:0000256" key="3">
    <source>
        <dbReference type="ARBA" id="ARBA00022692"/>
    </source>
</evidence>
<dbReference type="Ensembl" id="ENSSHBT00005029272.1">
    <property type="protein sequence ID" value="ENSSHBP00005024596.1"/>
    <property type="gene ID" value="ENSSHBG00005020496.1"/>
</dbReference>
<dbReference type="GeneTree" id="ENSGT00530000063675"/>
<feature type="compositionally biased region" description="Basic and acidic residues" evidence="9">
    <location>
        <begin position="237"/>
        <end position="266"/>
    </location>
</feature>
<comment type="similarity">
    <text evidence="2">Belongs to the GOLM family.</text>
</comment>
<dbReference type="AlphaFoldDB" id="A0A672V9X9"/>
<feature type="region of interest" description="Disordered" evidence="9">
    <location>
        <begin position="185"/>
        <end position="204"/>
    </location>
</feature>
<name>A0A672V9X9_STRHB</name>
<evidence type="ECO:0000256" key="6">
    <source>
        <dbReference type="ARBA" id="ARBA00023054"/>
    </source>
</evidence>
<evidence type="ECO:0000313" key="11">
    <source>
        <dbReference type="Ensembl" id="ENSSHBP00005024596.1"/>
    </source>
</evidence>
<dbReference type="GO" id="GO:0019216">
    <property type="term" value="P:regulation of lipid metabolic process"/>
    <property type="evidence" value="ECO:0007669"/>
    <property type="project" value="Ensembl"/>
</dbReference>
<evidence type="ECO:0000256" key="2">
    <source>
        <dbReference type="ARBA" id="ARBA00007474"/>
    </source>
</evidence>
<reference evidence="11" key="2">
    <citation type="submission" date="2025-08" db="UniProtKB">
        <authorList>
            <consortium name="Ensembl"/>
        </authorList>
    </citation>
    <scope>IDENTIFICATION</scope>
</reference>
<dbReference type="InterPro" id="IPR026139">
    <property type="entry name" value="GOLM1/CASC4"/>
</dbReference>
<evidence type="ECO:0000256" key="8">
    <source>
        <dbReference type="SAM" id="Coils"/>
    </source>
</evidence>
<keyword evidence="5 10" id="KW-1133">Transmembrane helix</keyword>
<evidence type="ECO:0000256" key="10">
    <source>
        <dbReference type="SAM" id="Phobius"/>
    </source>
</evidence>
<protein>
    <submittedName>
        <fullName evidence="11">Golgi membrane protein 1</fullName>
    </submittedName>
</protein>
<reference evidence="11" key="3">
    <citation type="submission" date="2025-09" db="UniProtKB">
        <authorList>
            <consortium name="Ensembl"/>
        </authorList>
    </citation>
    <scope>IDENTIFICATION</scope>
</reference>
<dbReference type="PANTHER" id="PTHR15896:SF8">
    <property type="entry name" value="GOLGI MEMBRANE PROTEIN 1"/>
    <property type="match status" value="1"/>
</dbReference>
<dbReference type="GeneID" id="115601407"/>
<keyword evidence="12" id="KW-1185">Reference proteome</keyword>
<feature type="compositionally biased region" description="Basic and acidic residues" evidence="9">
    <location>
        <begin position="383"/>
        <end position="399"/>
    </location>
</feature>
<proteinExistence type="inferred from homology"/>
<feature type="compositionally biased region" description="Basic and acidic residues" evidence="9">
    <location>
        <begin position="185"/>
        <end position="199"/>
    </location>
</feature>
<keyword evidence="6 8" id="KW-0175">Coiled coil</keyword>
<dbReference type="PRINTS" id="PR02084">
    <property type="entry name" value="GOLM1CASC4"/>
</dbReference>
<keyword evidence="3 10" id="KW-0812">Transmembrane</keyword>
<dbReference type="RefSeq" id="XP_030327265.1">
    <property type="nucleotide sequence ID" value="XM_030471405.1"/>
</dbReference>
<dbReference type="OrthoDB" id="9947543at2759"/>
<sequence length="399" mass="45593">MVGLGNSCRGMKSPPLLVAALVACIIVLGFNYWVASSRSVDLQVRIMDLEGKVRRAAAERGAVELKKNEFQGELEKQRQQIDKIQSLHSFQMENANKLHQEEKAVLMSNITVNDRLIQSLREHLKELQTEYGKLQLNVYWFQKNQTNLQRKFSYDLSQCINQMKELKEQCEERIDELTKKSTDVPQIKENKDLSEDLEKNSQVSIQLPTLEQTEFKQADLEQQKPNENVPKAVPTVKKIDPLEAKERINSLADIRKQEPKAEEEKLSSPVKDLQDPPKAAAGLKEMMLPQSEKELNPEDDKQVAGQDVLQPAAEQAASEEVEREQLLNYDAKQDSPPVKADKQEHEALSQDREVDYNLDENEAESETDKQAALAGIENVQNPEDMKNRLSEHSEERQRL</sequence>
<comment type="subcellular location">
    <subcellularLocation>
        <location evidence="1">Membrane</location>
        <topology evidence="1">Single-pass type II membrane protein</topology>
    </subcellularLocation>
</comment>
<reference evidence="11 12" key="1">
    <citation type="submission" date="2019-11" db="EMBL/GenBank/DDBJ databases">
        <title>Strigops habroptila (kakapo) genome, bStrHab1, primary haplotype, v2.</title>
        <authorList>
            <person name="Jarvis E.D."/>
            <person name="Howard J."/>
            <person name="Rhie A."/>
            <person name="Phillippy A."/>
            <person name="Korlach J."/>
            <person name="Digby A."/>
            <person name="Iorns D."/>
            <person name="Eason D."/>
            <person name="Robertson B."/>
            <person name="Raemaekers T."/>
            <person name="Howe K."/>
            <person name="Lewin H."/>
            <person name="Damas J."/>
            <person name="Hastie A."/>
            <person name="Tracey A."/>
            <person name="Chow W."/>
            <person name="Fedrigo O."/>
        </authorList>
    </citation>
    <scope>NUCLEOTIDE SEQUENCE [LARGE SCALE GENOMIC DNA]</scope>
</reference>
<keyword evidence="7 10" id="KW-0472">Membrane</keyword>
<feature type="transmembrane region" description="Helical" evidence="10">
    <location>
        <begin position="16"/>
        <end position="35"/>
    </location>
</feature>
<dbReference type="KEGG" id="shab:115601407"/>
<dbReference type="InParanoid" id="A0A672V9X9"/>
<dbReference type="GO" id="GO:0006997">
    <property type="term" value="P:nucleus organization"/>
    <property type="evidence" value="ECO:0007669"/>
    <property type="project" value="Ensembl"/>
</dbReference>
<dbReference type="CTD" id="51280"/>
<dbReference type="GO" id="GO:0016020">
    <property type="term" value="C:membrane"/>
    <property type="evidence" value="ECO:0007669"/>
    <property type="project" value="UniProtKB-SubCell"/>
</dbReference>
<evidence type="ECO:0000256" key="4">
    <source>
        <dbReference type="ARBA" id="ARBA00022968"/>
    </source>
</evidence>
<feature type="compositionally biased region" description="Acidic residues" evidence="9">
    <location>
        <begin position="356"/>
        <end position="365"/>
    </location>
</feature>
<dbReference type="OMA" id="DVYWFQK"/>
<keyword evidence="4" id="KW-0735">Signal-anchor</keyword>